<dbReference type="InterPro" id="IPR025110">
    <property type="entry name" value="AMP-bd_C"/>
</dbReference>
<dbReference type="PANTHER" id="PTHR43767">
    <property type="entry name" value="LONG-CHAIN-FATTY-ACID--COA LIGASE"/>
    <property type="match status" value="1"/>
</dbReference>
<dbReference type="PROSITE" id="PS00455">
    <property type="entry name" value="AMP_BINDING"/>
    <property type="match status" value="1"/>
</dbReference>
<dbReference type="EMBL" id="DSMR01000205">
    <property type="protein sequence ID" value="HET47088.1"/>
    <property type="molecule type" value="Genomic_DNA"/>
</dbReference>
<dbReference type="InterPro" id="IPR050237">
    <property type="entry name" value="ATP-dep_AMP-bd_enzyme"/>
</dbReference>
<comment type="similarity">
    <text evidence="1">Belongs to the ATP-dependent AMP-binding enzyme family.</text>
</comment>
<sequence length="550" mass="60070">MPSPTPRRTGLPAAATSPNASVPRLFPKSFCSFCQQGAKGMLCADLLGERSRLTPEKQALVDLQTGRRYSYRELNERALLTAAAFTVRLHVGPGDRVAVLLNNRVELLDLYFAAAKAGFVFVPLNPRLAVPELVKLLQHAKPAVLVYEEETAEKAQAAAEQTGLGRFVCLDEPAPAGHEWLSRLVSQAPGDVAFPPARPEDLLAILYTSGTTGEPKGVMIPHRMVAFDAWATVVGWQLREDDVSPIFTPLYHAGGLSAFLTPIISIGGTIVLHRAFDPEEVWRVMEAERCTVALAVPTIWRMLADHPSFASVSLEYVRWFISGGAPLPVSLIERYRQRGVVLRQGYGLTEVGVNCFAMTNQDAWRKAGSIGKPLPFTHAKIVDEEGRELPAGEVGELCLAGPHVCAGYYKNPEATAQVLDPQGFFHTGDLAYYDEEGFFYIVGRKKEMFISGGVNIFPAEIEAVLLEHPQVADAAVVGVPDEVWGEKGVAFVVPKPGAELAAEALVAFLKERIAAFKVPKAFCFVASLPRTAYGKVVRRELLAEWQRRQG</sequence>
<feature type="domain" description="AMP-binding enzyme C-terminal" evidence="4">
    <location>
        <begin position="460"/>
        <end position="535"/>
    </location>
</feature>
<name>A0A7C2NDN8_9BACT</name>
<dbReference type="SUPFAM" id="SSF56801">
    <property type="entry name" value="Acetyl-CoA synthetase-like"/>
    <property type="match status" value="1"/>
</dbReference>
<reference evidence="5" key="1">
    <citation type="journal article" date="2020" name="mSystems">
        <title>Genome- and Community-Level Interaction Insights into Carbon Utilization and Element Cycling Functions of Hydrothermarchaeota in Hydrothermal Sediment.</title>
        <authorList>
            <person name="Zhou Z."/>
            <person name="Liu Y."/>
            <person name="Xu W."/>
            <person name="Pan J."/>
            <person name="Luo Z.H."/>
            <person name="Li M."/>
        </authorList>
    </citation>
    <scope>NUCLEOTIDE SEQUENCE [LARGE SCALE GENOMIC DNA]</scope>
    <source>
        <strain evidence="5">SpSt-299</strain>
    </source>
</reference>
<keyword evidence="2 5" id="KW-0436">Ligase</keyword>
<gene>
    <name evidence="5" type="ORF">ENQ31_02860</name>
</gene>
<dbReference type="Pfam" id="PF00501">
    <property type="entry name" value="AMP-binding"/>
    <property type="match status" value="1"/>
</dbReference>
<dbReference type="Pfam" id="PF13193">
    <property type="entry name" value="AMP-binding_C"/>
    <property type="match status" value="1"/>
</dbReference>
<dbReference type="GO" id="GO:0016878">
    <property type="term" value="F:acid-thiol ligase activity"/>
    <property type="evidence" value="ECO:0007669"/>
    <property type="project" value="UniProtKB-ARBA"/>
</dbReference>
<feature type="domain" description="AMP-dependent synthetase/ligase" evidence="3">
    <location>
        <begin position="50"/>
        <end position="409"/>
    </location>
</feature>
<organism evidence="5">
    <name type="scientific">Thermoanaerobaculum aquaticum</name>
    <dbReference type="NCBI Taxonomy" id="1312852"/>
    <lineage>
        <taxon>Bacteria</taxon>
        <taxon>Pseudomonadati</taxon>
        <taxon>Acidobacteriota</taxon>
        <taxon>Thermoanaerobaculia</taxon>
        <taxon>Thermoanaerobaculales</taxon>
        <taxon>Thermoanaerobaculaceae</taxon>
        <taxon>Thermoanaerobaculum</taxon>
    </lineage>
</organism>
<evidence type="ECO:0000256" key="1">
    <source>
        <dbReference type="ARBA" id="ARBA00006432"/>
    </source>
</evidence>
<dbReference type="InterPro" id="IPR020845">
    <property type="entry name" value="AMP-binding_CS"/>
</dbReference>
<dbReference type="InterPro" id="IPR045851">
    <property type="entry name" value="AMP-bd_C_sf"/>
</dbReference>
<dbReference type="PANTHER" id="PTHR43767:SF1">
    <property type="entry name" value="NONRIBOSOMAL PEPTIDE SYNTHASE PES1 (EUROFUNG)-RELATED"/>
    <property type="match status" value="1"/>
</dbReference>
<protein>
    <submittedName>
        <fullName evidence="5">Long-chain fatty acid--CoA ligase</fullName>
    </submittedName>
</protein>
<comment type="caution">
    <text evidence="5">The sequence shown here is derived from an EMBL/GenBank/DDBJ whole genome shotgun (WGS) entry which is preliminary data.</text>
</comment>
<dbReference type="InterPro" id="IPR042099">
    <property type="entry name" value="ANL_N_sf"/>
</dbReference>
<accession>A0A7C2NDN8</accession>
<dbReference type="InterPro" id="IPR000873">
    <property type="entry name" value="AMP-dep_synth/lig_dom"/>
</dbReference>
<dbReference type="Gene3D" id="3.30.300.30">
    <property type="match status" value="1"/>
</dbReference>
<proteinExistence type="inferred from homology"/>
<dbReference type="Gene3D" id="3.40.50.12780">
    <property type="entry name" value="N-terminal domain of ligase-like"/>
    <property type="match status" value="1"/>
</dbReference>
<evidence type="ECO:0000259" key="3">
    <source>
        <dbReference type="Pfam" id="PF00501"/>
    </source>
</evidence>
<evidence type="ECO:0000313" key="5">
    <source>
        <dbReference type="EMBL" id="HET47088.1"/>
    </source>
</evidence>
<evidence type="ECO:0000256" key="2">
    <source>
        <dbReference type="ARBA" id="ARBA00022598"/>
    </source>
</evidence>
<evidence type="ECO:0000259" key="4">
    <source>
        <dbReference type="Pfam" id="PF13193"/>
    </source>
</evidence>
<dbReference type="FunFam" id="3.30.300.30:FF:000008">
    <property type="entry name" value="2,3-dihydroxybenzoate-AMP ligase"/>
    <property type="match status" value="1"/>
</dbReference>
<dbReference type="AlphaFoldDB" id="A0A7C2NDN8"/>